<dbReference type="InterPro" id="IPR052037">
    <property type="entry name" value="LPS_export_LptA"/>
</dbReference>
<dbReference type="GO" id="GO:0001530">
    <property type="term" value="F:lipopolysaccharide binding"/>
    <property type="evidence" value="ECO:0007669"/>
    <property type="project" value="InterPro"/>
</dbReference>
<keyword evidence="3" id="KW-0574">Periplasm</keyword>
<feature type="domain" description="Organic solvent tolerance-like N-terminal" evidence="4">
    <location>
        <begin position="68"/>
        <end position="180"/>
    </location>
</feature>
<evidence type="ECO:0000256" key="1">
    <source>
        <dbReference type="ARBA" id="ARBA00022448"/>
    </source>
</evidence>
<organism evidence="5">
    <name type="scientific">invertebrate metagenome</name>
    <dbReference type="NCBI Taxonomy" id="1711999"/>
    <lineage>
        <taxon>unclassified sequences</taxon>
        <taxon>metagenomes</taxon>
        <taxon>organismal metagenomes</taxon>
    </lineage>
</organism>
<dbReference type="AlphaFoldDB" id="A0A2H9TC78"/>
<evidence type="ECO:0000256" key="2">
    <source>
        <dbReference type="ARBA" id="ARBA00022729"/>
    </source>
</evidence>
<dbReference type="Gene3D" id="2.60.450.10">
    <property type="entry name" value="Lipopolysaccharide (LPS) transport protein A like domain"/>
    <property type="match status" value="1"/>
</dbReference>
<dbReference type="HAMAP" id="MF_01914">
    <property type="entry name" value="LPS_assembly_LptA"/>
    <property type="match status" value="1"/>
</dbReference>
<evidence type="ECO:0000259" key="4">
    <source>
        <dbReference type="Pfam" id="PF03968"/>
    </source>
</evidence>
<dbReference type="GO" id="GO:0015920">
    <property type="term" value="P:lipopolysaccharide transport"/>
    <property type="evidence" value="ECO:0007669"/>
    <property type="project" value="InterPro"/>
</dbReference>
<keyword evidence="1" id="KW-0813">Transport</keyword>
<dbReference type="GO" id="GO:0030288">
    <property type="term" value="C:outer membrane-bounded periplasmic space"/>
    <property type="evidence" value="ECO:0007669"/>
    <property type="project" value="TreeGrafter"/>
</dbReference>
<dbReference type="GO" id="GO:0017089">
    <property type="term" value="F:glycolipid transfer activity"/>
    <property type="evidence" value="ECO:0007669"/>
    <property type="project" value="TreeGrafter"/>
</dbReference>
<keyword evidence="2" id="KW-0732">Signal</keyword>
<dbReference type="NCBIfam" id="TIGR03002">
    <property type="entry name" value="outer_YhbN_LptA"/>
    <property type="match status" value="1"/>
</dbReference>
<dbReference type="PANTHER" id="PTHR36504:SF1">
    <property type="entry name" value="LIPOPOLYSACCHARIDE EXPORT SYSTEM PROTEIN LPTA"/>
    <property type="match status" value="1"/>
</dbReference>
<accession>A0A2H9TC78</accession>
<evidence type="ECO:0000256" key="3">
    <source>
        <dbReference type="ARBA" id="ARBA00022764"/>
    </source>
</evidence>
<dbReference type="InterPro" id="IPR005653">
    <property type="entry name" value="OstA-like_N"/>
</dbReference>
<dbReference type="PANTHER" id="PTHR36504">
    <property type="entry name" value="LIPOPOLYSACCHARIDE EXPORT SYSTEM PROTEIN LPTA"/>
    <property type="match status" value="1"/>
</dbReference>
<protein>
    <submittedName>
        <fullName evidence="5">Lipopolysaccharide export system protein LptA</fullName>
    </submittedName>
</protein>
<dbReference type="GO" id="GO:0009279">
    <property type="term" value="C:cell outer membrane"/>
    <property type="evidence" value="ECO:0007669"/>
    <property type="project" value="TreeGrafter"/>
</dbReference>
<comment type="caution">
    <text evidence="5">The sequence shown here is derived from an EMBL/GenBank/DDBJ whole genome shotgun (WGS) entry which is preliminary data.</text>
</comment>
<dbReference type="InterPro" id="IPR014340">
    <property type="entry name" value="LptA"/>
</dbReference>
<reference evidence="5" key="1">
    <citation type="journal article" date="2017" name="Appl. Environ. Microbiol.">
        <title>Molecular characterization of an Endozoicomonas-like organism causing infection in king scallop Pecten maximus L.</title>
        <authorList>
            <person name="Cano I."/>
            <person name="van Aerle R."/>
            <person name="Ross S."/>
            <person name="Verner-Jeffreys D.W."/>
            <person name="Paley R.K."/>
            <person name="Rimmer G."/>
            <person name="Ryder D."/>
            <person name="Hooper P."/>
            <person name="Stone D."/>
            <person name="Feist S.W."/>
        </authorList>
    </citation>
    <scope>NUCLEOTIDE SEQUENCE</scope>
</reference>
<dbReference type="Pfam" id="PF03968">
    <property type="entry name" value="LptD_N"/>
    <property type="match status" value="1"/>
</dbReference>
<gene>
    <name evidence="5" type="primary">lptA</name>
    <name evidence="5" type="ORF">CI610_00194</name>
</gene>
<evidence type="ECO:0000313" key="5">
    <source>
        <dbReference type="EMBL" id="PJE80851.1"/>
    </source>
</evidence>
<proteinExistence type="inferred from homology"/>
<sequence>MNRIGLEVTGHTITECTIQHTGYRFLSRARKLCKNTAIQIISLSLLGLCTIASPLSYASTQDRQQPINISADSASVNTKEGVSVYEGNAVMLQGSTRLQGDTIKVYTQNKEISHITALGKTNRAYFEEQQDEKKGKVKAWGRTIDYDIPSEHVELTHQAQLSQNGDLVKGENIAYSIKSGTVMAKGSDDKNKGAGRVQMVIQPRADDSDSSFQNLKE</sequence>
<name>A0A2H9TC78_9ZZZZ</name>
<dbReference type="EMBL" id="NSIT01000004">
    <property type="protein sequence ID" value="PJE80851.1"/>
    <property type="molecule type" value="Genomic_DNA"/>
</dbReference>